<sequence length="233" mass="25808">MVINGSTSGWQPVISRVPQGSILGLILFNIFISYLGDETERTLSKFVDSTKLERMIGTASGRAPIQRDLEKLDDGANRNSTEFYKECKIMHVGRHHTWHQSRLGTDRLPGQTSLQHTLILNNANLILGCTTMIKASRLQEVTIPSAQCWGGHPWVPHPVLGPQVQVCHGKSTDEPAEAIKMTGTCDLWAMRKGWGKTGQSRLAKSRPRGDLVVAFICLKDRQKDGNAILSVVR</sequence>
<evidence type="ECO:0000313" key="2">
    <source>
        <dbReference type="EMBL" id="PKU43118.1"/>
    </source>
</evidence>
<keyword evidence="1" id="KW-1133">Transmembrane helix</keyword>
<keyword evidence="2" id="KW-0808">Transferase</keyword>
<organism evidence="2 3">
    <name type="scientific">Limosa lapponica baueri</name>
    <dbReference type="NCBI Taxonomy" id="1758121"/>
    <lineage>
        <taxon>Eukaryota</taxon>
        <taxon>Metazoa</taxon>
        <taxon>Chordata</taxon>
        <taxon>Craniata</taxon>
        <taxon>Vertebrata</taxon>
        <taxon>Euteleostomi</taxon>
        <taxon>Archelosauria</taxon>
        <taxon>Archosauria</taxon>
        <taxon>Dinosauria</taxon>
        <taxon>Saurischia</taxon>
        <taxon>Theropoda</taxon>
        <taxon>Coelurosauria</taxon>
        <taxon>Aves</taxon>
        <taxon>Neognathae</taxon>
        <taxon>Neoaves</taxon>
        <taxon>Charadriiformes</taxon>
        <taxon>Scolopacidae</taxon>
        <taxon>Limosa</taxon>
    </lineage>
</organism>
<evidence type="ECO:0000313" key="3">
    <source>
        <dbReference type="Proteomes" id="UP000233556"/>
    </source>
</evidence>
<proteinExistence type="predicted"/>
<dbReference type="GO" id="GO:0003964">
    <property type="term" value="F:RNA-directed DNA polymerase activity"/>
    <property type="evidence" value="ECO:0007669"/>
    <property type="project" value="UniProtKB-KW"/>
</dbReference>
<keyword evidence="2" id="KW-0548">Nucleotidyltransferase</keyword>
<protein>
    <submittedName>
        <fullName evidence="2">Rna-directed dna polymerase from mobile element jockey-like</fullName>
    </submittedName>
</protein>
<dbReference type="EMBL" id="KZ505931">
    <property type="protein sequence ID" value="PKU43118.1"/>
    <property type="molecule type" value="Genomic_DNA"/>
</dbReference>
<dbReference type="Proteomes" id="UP000233556">
    <property type="component" value="Unassembled WGS sequence"/>
</dbReference>
<dbReference type="AlphaFoldDB" id="A0A2I0UAM6"/>
<name>A0A2I0UAM6_LIMLA</name>
<keyword evidence="2" id="KW-0695">RNA-directed DNA polymerase</keyword>
<reference evidence="3" key="2">
    <citation type="submission" date="2017-12" db="EMBL/GenBank/DDBJ databases">
        <title>Genome sequence of the Bar-tailed Godwit (Limosa lapponica baueri).</title>
        <authorList>
            <person name="Lima N.C.B."/>
            <person name="Parody-Merino A.M."/>
            <person name="Battley P.F."/>
            <person name="Fidler A.E."/>
            <person name="Prosdocimi F."/>
        </authorList>
    </citation>
    <scope>NUCLEOTIDE SEQUENCE [LARGE SCALE GENOMIC DNA]</scope>
</reference>
<dbReference type="PANTHER" id="PTHR33332">
    <property type="entry name" value="REVERSE TRANSCRIPTASE DOMAIN-CONTAINING PROTEIN"/>
    <property type="match status" value="1"/>
</dbReference>
<dbReference type="OrthoDB" id="3230070at2759"/>
<keyword evidence="1" id="KW-0812">Transmembrane</keyword>
<feature type="transmembrane region" description="Helical" evidence="1">
    <location>
        <begin position="20"/>
        <end position="36"/>
    </location>
</feature>
<evidence type="ECO:0000256" key="1">
    <source>
        <dbReference type="SAM" id="Phobius"/>
    </source>
</evidence>
<keyword evidence="3" id="KW-1185">Reference proteome</keyword>
<keyword evidence="1" id="KW-0472">Membrane</keyword>
<reference evidence="3" key="1">
    <citation type="submission" date="2017-11" db="EMBL/GenBank/DDBJ databases">
        <authorList>
            <person name="Lima N.C."/>
            <person name="Parody-Merino A.M."/>
            <person name="Battley P.F."/>
            <person name="Fidler A.E."/>
            <person name="Prosdocimi F."/>
        </authorList>
    </citation>
    <scope>NUCLEOTIDE SEQUENCE [LARGE SCALE GENOMIC DNA]</scope>
</reference>
<gene>
    <name evidence="2" type="ORF">llap_6587</name>
</gene>
<accession>A0A2I0UAM6</accession>